<proteinExistence type="predicted"/>
<evidence type="ECO:0000313" key="1">
    <source>
        <dbReference type="EMBL" id="CAI9164339.1"/>
    </source>
</evidence>
<dbReference type="EMBL" id="OX459958">
    <property type="protein sequence ID" value="CAI9164339.1"/>
    <property type="molecule type" value="Genomic_DNA"/>
</dbReference>
<protein>
    <submittedName>
        <fullName evidence="1">Uncharacterized protein</fullName>
    </submittedName>
</protein>
<gene>
    <name evidence="1" type="ORF">MRATA1EN1_LOCUS13301</name>
</gene>
<organism evidence="1 2">
    <name type="scientific">Rangifer tarandus platyrhynchus</name>
    <name type="common">Svalbard reindeer</name>
    <dbReference type="NCBI Taxonomy" id="3082113"/>
    <lineage>
        <taxon>Eukaryota</taxon>
        <taxon>Metazoa</taxon>
        <taxon>Chordata</taxon>
        <taxon>Craniata</taxon>
        <taxon>Vertebrata</taxon>
        <taxon>Euteleostomi</taxon>
        <taxon>Mammalia</taxon>
        <taxon>Eutheria</taxon>
        <taxon>Laurasiatheria</taxon>
        <taxon>Artiodactyla</taxon>
        <taxon>Ruminantia</taxon>
        <taxon>Pecora</taxon>
        <taxon>Cervidae</taxon>
        <taxon>Odocoileinae</taxon>
        <taxon>Rangifer</taxon>
    </lineage>
</organism>
<accession>A0ABN8YXA4</accession>
<name>A0ABN8YXA4_RANTA</name>
<evidence type="ECO:0000313" key="2">
    <source>
        <dbReference type="Proteomes" id="UP001176941"/>
    </source>
</evidence>
<dbReference type="Proteomes" id="UP001176941">
    <property type="component" value="Chromosome 22"/>
</dbReference>
<sequence length="121" mass="13033">MESVSMIPQLLSVSPAAASGPLPTSFVLPGVQRPPLEYNSDRAIPSRTMGPWRQGQAGTQDYWPLGLGTLHCPHGLEGVFGCSWKAFSPRGLGHSLPASALQGPKYGPYCWIFANKLLLEK</sequence>
<reference evidence="1" key="1">
    <citation type="submission" date="2023-04" db="EMBL/GenBank/DDBJ databases">
        <authorList>
            <consortium name="ELIXIR-Norway"/>
        </authorList>
    </citation>
    <scope>NUCLEOTIDE SEQUENCE [LARGE SCALE GENOMIC DNA]</scope>
</reference>
<keyword evidence="2" id="KW-1185">Reference proteome</keyword>